<gene>
    <name evidence="2" type="ORF">BN1708_014332</name>
    <name evidence="1" type="ORF">BN1723_017449</name>
</gene>
<dbReference type="AlphaFoldDB" id="A0A0G4LUT0"/>
<dbReference type="EMBL" id="CVQH01019557">
    <property type="protein sequence ID" value="CRK25813.1"/>
    <property type="molecule type" value="Genomic_DNA"/>
</dbReference>
<protein>
    <submittedName>
        <fullName evidence="2">Uncharacterized protein</fullName>
    </submittedName>
</protein>
<evidence type="ECO:0000313" key="1">
    <source>
        <dbReference type="EMBL" id="CRK15980.1"/>
    </source>
</evidence>
<dbReference type="Proteomes" id="UP000045706">
    <property type="component" value="Unassembled WGS sequence"/>
</dbReference>
<evidence type="ECO:0000313" key="2">
    <source>
        <dbReference type="EMBL" id="CRK25813.1"/>
    </source>
</evidence>
<dbReference type="Proteomes" id="UP000044602">
    <property type="component" value="Unassembled WGS sequence"/>
</dbReference>
<keyword evidence="3" id="KW-1185">Reference proteome</keyword>
<sequence length="120" mass="13700">MDVGMILSALRIQGSTIVTKTPLEDMNEDFLQRITEAATAKVKKNSSHRQVFATVTTLLTSSQENWAEMYTMREDYLAEFVKTISDESLEDLTDIRRKHWGFSINSIMTLSPGPEIEYFS</sequence>
<accession>A0A0G4LUT0</accession>
<organism evidence="2 3">
    <name type="scientific">Verticillium longisporum</name>
    <name type="common">Verticillium dahliae var. longisporum</name>
    <dbReference type="NCBI Taxonomy" id="100787"/>
    <lineage>
        <taxon>Eukaryota</taxon>
        <taxon>Fungi</taxon>
        <taxon>Dikarya</taxon>
        <taxon>Ascomycota</taxon>
        <taxon>Pezizomycotina</taxon>
        <taxon>Sordariomycetes</taxon>
        <taxon>Hypocreomycetidae</taxon>
        <taxon>Glomerellales</taxon>
        <taxon>Plectosphaerellaceae</taxon>
        <taxon>Verticillium</taxon>
    </lineage>
</organism>
<proteinExistence type="predicted"/>
<reference evidence="3 4" key="1">
    <citation type="submission" date="2015-05" db="EMBL/GenBank/DDBJ databases">
        <authorList>
            <person name="Fogelqvist Johan"/>
        </authorList>
    </citation>
    <scope>NUCLEOTIDE SEQUENCE [LARGE SCALE GENOMIC DNA]</scope>
    <source>
        <strain evidence="2">VL1</strain>
        <strain evidence="1">VL2</strain>
    </source>
</reference>
<dbReference type="EMBL" id="CVQI01006558">
    <property type="protein sequence ID" value="CRK15980.1"/>
    <property type="molecule type" value="Genomic_DNA"/>
</dbReference>
<evidence type="ECO:0000313" key="4">
    <source>
        <dbReference type="Proteomes" id="UP000045706"/>
    </source>
</evidence>
<name>A0A0G4LUT0_VERLO</name>
<evidence type="ECO:0000313" key="3">
    <source>
        <dbReference type="Proteomes" id="UP000044602"/>
    </source>
</evidence>